<dbReference type="PANTHER" id="PTHR10903:SF188">
    <property type="entry name" value="GTPASE IMAP FAMILY MEMBER 2-LIKE-RELATED"/>
    <property type="match status" value="1"/>
</dbReference>
<proteinExistence type="inferred from homology"/>
<dbReference type="Gene3D" id="3.40.50.300">
    <property type="entry name" value="P-loop containing nucleotide triphosphate hydrolases"/>
    <property type="match status" value="1"/>
</dbReference>
<dbReference type="AlphaFoldDB" id="A0A671XK36"/>
<accession>A0A671XK36</accession>
<dbReference type="GO" id="GO:0005525">
    <property type="term" value="F:GTP binding"/>
    <property type="evidence" value="ECO:0007669"/>
    <property type="project" value="UniProtKB-KW"/>
</dbReference>
<comment type="similarity">
    <text evidence="1">Belongs to the TRAFAC class TrmE-Era-EngA-EngB-Septin-like GTPase superfamily. AIG1/Toc34/Toc159-like paraseptin GTPase family. IAN subfamily.</text>
</comment>
<dbReference type="PANTHER" id="PTHR10903">
    <property type="entry name" value="GTPASE, IMAP FAMILY MEMBER-RELATED"/>
    <property type="match status" value="1"/>
</dbReference>
<dbReference type="CDD" id="cd22249">
    <property type="entry name" value="UDM1_RNF168_RNF169-like"/>
    <property type="match status" value="1"/>
</dbReference>
<reference evidence="7" key="2">
    <citation type="submission" date="2025-08" db="UniProtKB">
        <authorList>
            <consortium name="Ensembl"/>
        </authorList>
    </citation>
    <scope>IDENTIFICATION</scope>
</reference>
<evidence type="ECO:0000256" key="4">
    <source>
        <dbReference type="SAM" id="Coils"/>
    </source>
</evidence>
<dbReference type="InterPro" id="IPR006703">
    <property type="entry name" value="G_AIG1"/>
</dbReference>
<evidence type="ECO:0000256" key="3">
    <source>
        <dbReference type="ARBA" id="ARBA00023134"/>
    </source>
</evidence>
<dbReference type="Proteomes" id="UP000472265">
    <property type="component" value="Chromosome 23"/>
</dbReference>
<feature type="region of interest" description="Disordered" evidence="5">
    <location>
        <begin position="1"/>
        <end position="24"/>
    </location>
</feature>
<dbReference type="OMA" id="CIGENDY"/>
<evidence type="ECO:0000256" key="1">
    <source>
        <dbReference type="ARBA" id="ARBA00008535"/>
    </source>
</evidence>
<evidence type="ECO:0000256" key="5">
    <source>
        <dbReference type="SAM" id="MobiDB-lite"/>
    </source>
</evidence>
<evidence type="ECO:0000256" key="2">
    <source>
        <dbReference type="ARBA" id="ARBA00022741"/>
    </source>
</evidence>
<dbReference type="InterPro" id="IPR045058">
    <property type="entry name" value="GIMA/IAN/Toc"/>
</dbReference>
<keyword evidence="2" id="KW-0547">Nucleotide-binding</keyword>
<dbReference type="InterPro" id="IPR027417">
    <property type="entry name" value="P-loop_NTPase"/>
</dbReference>
<sequence>MQLHNRNICSCPNRKEQTTGGKHQQSPECLRIVLIGKTGSGKSSSGNTILGRKAFITGLSQSSVTKCCQKAQSEIDGRPVVVVDTPGLSDTTLSHEEVHDEMVKCISLLAPGPHVFLPVIKIGRFTQEDKDTLKHLKKAFGKNAEKFTIILLTGGDELERNELSIEKYIEKQCEDSFKKLVTDCGGRYHVFNNYSKDNPMQVSELITKIDTMVKTNGGSCYTNDMLQEAEAAIQKEMERILKEKEEEMRRQREALQIKHEEEMEEIKKRMEEQRPDLHCDVYPCLICYQVIGYCYLFGVCFGYDILSYGHIE</sequence>
<evidence type="ECO:0000313" key="7">
    <source>
        <dbReference type="Ensembl" id="ENSSAUP00010051453.1"/>
    </source>
</evidence>
<dbReference type="GeneTree" id="ENSGT01120000271858"/>
<dbReference type="Ensembl" id="ENSSAUT00010054111.1">
    <property type="protein sequence ID" value="ENSSAUP00010051453.1"/>
    <property type="gene ID" value="ENSSAUG00010021365.1"/>
</dbReference>
<evidence type="ECO:0000259" key="6">
    <source>
        <dbReference type="PROSITE" id="PS51720"/>
    </source>
</evidence>
<name>A0A671XK36_SPAAU</name>
<keyword evidence="4" id="KW-0175">Coiled coil</keyword>
<reference evidence="7" key="3">
    <citation type="submission" date="2025-09" db="UniProtKB">
        <authorList>
            <consortium name="Ensembl"/>
        </authorList>
    </citation>
    <scope>IDENTIFICATION</scope>
</reference>
<dbReference type="Pfam" id="PF04548">
    <property type="entry name" value="AIG1"/>
    <property type="match status" value="1"/>
</dbReference>
<dbReference type="InParanoid" id="A0A671XK36"/>
<feature type="compositionally biased region" description="Polar residues" evidence="5">
    <location>
        <begin position="1"/>
        <end position="10"/>
    </location>
</feature>
<keyword evidence="3" id="KW-0342">GTP-binding</keyword>
<protein>
    <recommendedName>
        <fullName evidence="6">AIG1-type G domain-containing protein</fullName>
    </recommendedName>
</protein>
<organism evidence="7 8">
    <name type="scientific">Sparus aurata</name>
    <name type="common">Gilthead sea bream</name>
    <dbReference type="NCBI Taxonomy" id="8175"/>
    <lineage>
        <taxon>Eukaryota</taxon>
        <taxon>Metazoa</taxon>
        <taxon>Chordata</taxon>
        <taxon>Craniata</taxon>
        <taxon>Vertebrata</taxon>
        <taxon>Euteleostomi</taxon>
        <taxon>Actinopterygii</taxon>
        <taxon>Neopterygii</taxon>
        <taxon>Teleostei</taxon>
        <taxon>Neoteleostei</taxon>
        <taxon>Acanthomorphata</taxon>
        <taxon>Eupercaria</taxon>
        <taxon>Spariformes</taxon>
        <taxon>Sparidae</taxon>
        <taxon>Sparus</taxon>
    </lineage>
</organism>
<feature type="domain" description="AIG1-type G" evidence="6">
    <location>
        <begin position="27"/>
        <end position="230"/>
    </location>
</feature>
<keyword evidence="8" id="KW-1185">Reference proteome</keyword>
<evidence type="ECO:0000313" key="8">
    <source>
        <dbReference type="Proteomes" id="UP000472265"/>
    </source>
</evidence>
<dbReference type="CDD" id="cd01852">
    <property type="entry name" value="AIG1"/>
    <property type="match status" value="1"/>
</dbReference>
<dbReference type="PROSITE" id="PS51720">
    <property type="entry name" value="G_AIG1"/>
    <property type="match status" value="1"/>
</dbReference>
<dbReference type="SUPFAM" id="SSF52540">
    <property type="entry name" value="P-loop containing nucleoside triphosphate hydrolases"/>
    <property type="match status" value="1"/>
</dbReference>
<dbReference type="FunFam" id="3.40.50.300:FF:000366">
    <property type="entry name" value="GTPase, IMAP family member 2"/>
    <property type="match status" value="1"/>
</dbReference>
<feature type="coiled-coil region" evidence="4">
    <location>
        <begin position="223"/>
        <end position="272"/>
    </location>
</feature>
<dbReference type="FunCoup" id="A0A671XK36">
    <property type="interactions" value="60"/>
</dbReference>
<reference evidence="7" key="1">
    <citation type="submission" date="2021-04" db="EMBL/GenBank/DDBJ databases">
        <authorList>
            <consortium name="Wellcome Sanger Institute Data Sharing"/>
        </authorList>
    </citation>
    <scope>NUCLEOTIDE SEQUENCE [LARGE SCALE GENOMIC DNA]</scope>
</reference>